<proteinExistence type="predicted"/>
<sequence>MELSLSTIPDLTAYVTKQGAYPAAHGGFADIWMCTLNNEAYPSIAQNVAVKVLRSLGSGFNNEGKPKKVRKDTVCFTRVSDGSNVLETAAGTCGLAGAAAPSSVTALWYCFGFWALSIYGLSVDG</sequence>
<evidence type="ECO:0000313" key="1">
    <source>
        <dbReference type="EMBL" id="KAF7432565.1"/>
    </source>
</evidence>
<protein>
    <submittedName>
        <fullName evidence="1">Uncharacterized protein</fullName>
    </submittedName>
</protein>
<organism evidence="1 2">
    <name type="scientific">Pleurotus ostreatus</name>
    <name type="common">Oyster mushroom</name>
    <name type="synonym">White-rot fungus</name>
    <dbReference type="NCBI Taxonomy" id="5322"/>
    <lineage>
        <taxon>Eukaryota</taxon>
        <taxon>Fungi</taxon>
        <taxon>Dikarya</taxon>
        <taxon>Basidiomycota</taxon>
        <taxon>Agaricomycotina</taxon>
        <taxon>Agaricomycetes</taxon>
        <taxon>Agaricomycetidae</taxon>
        <taxon>Agaricales</taxon>
        <taxon>Pleurotineae</taxon>
        <taxon>Pleurotaceae</taxon>
        <taxon>Pleurotus</taxon>
    </lineage>
</organism>
<dbReference type="EMBL" id="JACETU010000003">
    <property type="protein sequence ID" value="KAF7432565.1"/>
    <property type="molecule type" value="Genomic_DNA"/>
</dbReference>
<reference evidence="1" key="1">
    <citation type="submission" date="2019-07" db="EMBL/GenBank/DDBJ databases">
        <authorList>
            <person name="Palmer J.M."/>
        </authorList>
    </citation>
    <scope>NUCLEOTIDE SEQUENCE</scope>
    <source>
        <strain evidence="1">PC9</strain>
    </source>
</reference>
<keyword evidence="2" id="KW-1185">Reference proteome</keyword>
<dbReference type="AlphaFoldDB" id="A0A8H7DUN6"/>
<evidence type="ECO:0000313" key="2">
    <source>
        <dbReference type="Proteomes" id="UP000623687"/>
    </source>
</evidence>
<accession>A0A8H7DUN6</accession>
<dbReference type="VEuPathDB" id="FungiDB:PC9H_004506"/>
<comment type="caution">
    <text evidence="1">The sequence shown here is derived from an EMBL/GenBank/DDBJ whole genome shotgun (WGS) entry which is preliminary data.</text>
</comment>
<dbReference type="OrthoDB" id="2693191at2759"/>
<dbReference type="RefSeq" id="XP_036632592.1">
    <property type="nucleotide sequence ID" value="XM_036774090.1"/>
</dbReference>
<gene>
    <name evidence="1" type="ORF">PC9H_004506</name>
</gene>
<name>A0A8H7DUN6_PLEOS</name>
<dbReference type="GeneID" id="59374324"/>
<dbReference type="Proteomes" id="UP000623687">
    <property type="component" value="Unassembled WGS sequence"/>
</dbReference>